<sequence length="393" mass="39958">MIRLFRRSFVTSSLLLSACGGAIASEEAPDPITSEQEPDGGAAPSSRADAGVVDASPDARIVDASAPDVAPPDAGTVKLGTVTSWVSFGRFAVGTQSGSVAIDVANRGTAVSSPIAAVLNGTGADAFVVSSDTCTGVALSPGEECTVRIAYAPTTDGSHEAVWSVIGQPLAVVGLDGEAYTSGVLSASTTLLDFGEQPLGVPGNHQSFTVTNEGPGTVVGIKTTVEGADAADFLPFSCAYMLAPGESCVSDIEYFPHHHRGVESAEAVFAFDGKTQLRVPLRGRALAPAHFTGVTSVDFDDVAVGTSVRREITLTNDGDEENGTSLAVVEGNLRFLVAQNGCSHVAGGASCLIAVDAKPRSAGPMNATLRVLLPGASVTELDITLTARALATP</sequence>
<feature type="domain" description="Abnormal spindle-like microcephaly-associated protein ASH" evidence="5">
    <location>
        <begin position="286"/>
        <end position="372"/>
    </location>
</feature>
<dbReference type="RefSeq" id="WP_169928150.1">
    <property type="nucleotide sequence ID" value="NZ_CP012333.1"/>
</dbReference>
<reference evidence="6 7" key="1">
    <citation type="submission" date="2015-08" db="EMBL/GenBank/DDBJ databases">
        <authorList>
            <person name="Babu N.S."/>
            <person name="Beckwith C.J."/>
            <person name="Beseler K.G."/>
            <person name="Brison A."/>
            <person name="Carone J.V."/>
            <person name="Caskin T.P."/>
            <person name="Diamond M."/>
            <person name="Durham M.E."/>
            <person name="Foxe J.M."/>
            <person name="Go M."/>
            <person name="Henderson B.A."/>
            <person name="Jones I.B."/>
            <person name="McGettigan J.A."/>
            <person name="Micheletti S.J."/>
            <person name="Nasrallah M.E."/>
            <person name="Ortiz D."/>
            <person name="Piller C.R."/>
            <person name="Privatt S.R."/>
            <person name="Schneider S.L."/>
            <person name="Sharp S."/>
            <person name="Smith T.C."/>
            <person name="Stanton J.D."/>
            <person name="Ullery H.E."/>
            <person name="Wilson R.J."/>
            <person name="Serrano M.G."/>
            <person name="Buck G."/>
            <person name="Lee V."/>
            <person name="Wang Y."/>
            <person name="Carvalho R."/>
            <person name="Voegtly L."/>
            <person name="Shi R."/>
            <person name="Duckworth R."/>
            <person name="Johnson A."/>
            <person name="Loviza R."/>
            <person name="Walstead R."/>
            <person name="Shah Z."/>
            <person name="Kiflezghi M."/>
            <person name="Wade K."/>
            <person name="Ball S.L."/>
            <person name="Bradley K.W."/>
            <person name="Asai D.J."/>
            <person name="Bowman C.A."/>
            <person name="Russell D.A."/>
            <person name="Pope W.H."/>
            <person name="Jacobs-Sera D."/>
            <person name="Hendrix R.W."/>
            <person name="Hatfull G.F."/>
        </authorList>
    </citation>
    <scope>NUCLEOTIDE SEQUENCE [LARGE SCALE GENOMIC DNA]</scope>
    <source>
        <strain evidence="6 7">DSM 27648</strain>
    </source>
</reference>
<comment type="subcellular location">
    <subcellularLocation>
        <location evidence="1">Cytoplasm</location>
    </subcellularLocation>
</comment>
<keyword evidence="2" id="KW-0963">Cytoplasm</keyword>
<dbReference type="NCBIfam" id="NF012200">
    <property type="entry name" value="choice_anch_D"/>
    <property type="match status" value="3"/>
</dbReference>
<dbReference type="EMBL" id="CP012333">
    <property type="protein sequence ID" value="AKV01332.1"/>
    <property type="molecule type" value="Genomic_DNA"/>
</dbReference>
<dbReference type="PROSITE" id="PS51257">
    <property type="entry name" value="PROKAR_LIPOPROTEIN"/>
    <property type="match status" value="1"/>
</dbReference>
<dbReference type="AlphaFoldDB" id="A0A0K1Q6Q9"/>
<name>A0A0K1Q6Q9_9BACT</name>
<proteinExistence type="predicted"/>
<feature type="region of interest" description="Disordered" evidence="3">
    <location>
        <begin position="28"/>
        <end position="50"/>
    </location>
</feature>
<feature type="signal peptide" evidence="4">
    <location>
        <begin position="1"/>
        <end position="24"/>
    </location>
</feature>
<dbReference type="InterPro" id="IPR013783">
    <property type="entry name" value="Ig-like_fold"/>
</dbReference>
<organism evidence="6 7">
    <name type="scientific">Labilithrix luteola</name>
    <dbReference type="NCBI Taxonomy" id="1391654"/>
    <lineage>
        <taxon>Bacteria</taxon>
        <taxon>Pseudomonadati</taxon>
        <taxon>Myxococcota</taxon>
        <taxon>Polyangia</taxon>
        <taxon>Polyangiales</taxon>
        <taxon>Labilitrichaceae</taxon>
        <taxon>Labilithrix</taxon>
    </lineage>
</organism>
<feature type="chain" id="PRO_5005467186" description="Abnormal spindle-like microcephaly-associated protein ASH domain-containing protein" evidence="4">
    <location>
        <begin position="25"/>
        <end position="393"/>
    </location>
</feature>
<evidence type="ECO:0000256" key="2">
    <source>
        <dbReference type="ARBA" id="ARBA00022490"/>
    </source>
</evidence>
<evidence type="ECO:0000256" key="1">
    <source>
        <dbReference type="ARBA" id="ARBA00004496"/>
    </source>
</evidence>
<dbReference type="Gene3D" id="2.60.40.10">
    <property type="entry name" value="Immunoglobulins"/>
    <property type="match status" value="3"/>
</dbReference>
<evidence type="ECO:0000313" key="7">
    <source>
        <dbReference type="Proteomes" id="UP000064967"/>
    </source>
</evidence>
<dbReference type="Pfam" id="PF15780">
    <property type="entry name" value="ASH"/>
    <property type="match status" value="1"/>
</dbReference>
<evidence type="ECO:0000313" key="6">
    <source>
        <dbReference type="EMBL" id="AKV01332.1"/>
    </source>
</evidence>
<dbReference type="Proteomes" id="UP000064967">
    <property type="component" value="Chromosome"/>
</dbReference>
<evidence type="ECO:0000259" key="5">
    <source>
        <dbReference type="Pfam" id="PF15780"/>
    </source>
</evidence>
<dbReference type="InterPro" id="IPR031549">
    <property type="entry name" value="ASH"/>
</dbReference>
<protein>
    <recommendedName>
        <fullName evidence="5">Abnormal spindle-like microcephaly-associated protein ASH domain-containing protein</fullName>
    </recommendedName>
</protein>
<gene>
    <name evidence="6" type="ORF">AKJ09_07995</name>
</gene>
<keyword evidence="7" id="KW-1185">Reference proteome</keyword>
<evidence type="ECO:0000256" key="4">
    <source>
        <dbReference type="SAM" id="SignalP"/>
    </source>
</evidence>
<dbReference type="GO" id="GO:0005737">
    <property type="term" value="C:cytoplasm"/>
    <property type="evidence" value="ECO:0007669"/>
    <property type="project" value="UniProtKB-SubCell"/>
</dbReference>
<evidence type="ECO:0000256" key="3">
    <source>
        <dbReference type="SAM" id="MobiDB-lite"/>
    </source>
</evidence>
<dbReference type="KEGG" id="llu:AKJ09_07995"/>
<keyword evidence="4" id="KW-0732">Signal</keyword>
<accession>A0A0K1Q6Q9</accession>